<evidence type="ECO:0000313" key="1">
    <source>
        <dbReference type="EMBL" id="MCD9561000.1"/>
    </source>
</evidence>
<proteinExistence type="predicted"/>
<dbReference type="EMBL" id="JACEIK010002410">
    <property type="protein sequence ID" value="MCD9561000.1"/>
    <property type="molecule type" value="Genomic_DNA"/>
</dbReference>
<organism evidence="1 2">
    <name type="scientific">Datura stramonium</name>
    <name type="common">Jimsonweed</name>
    <name type="synonym">Common thornapple</name>
    <dbReference type="NCBI Taxonomy" id="4076"/>
    <lineage>
        <taxon>Eukaryota</taxon>
        <taxon>Viridiplantae</taxon>
        <taxon>Streptophyta</taxon>
        <taxon>Embryophyta</taxon>
        <taxon>Tracheophyta</taxon>
        <taxon>Spermatophyta</taxon>
        <taxon>Magnoliopsida</taxon>
        <taxon>eudicotyledons</taxon>
        <taxon>Gunneridae</taxon>
        <taxon>Pentapetalae</taxon>
        <taxon>asterids</taxon>
        <taxon>lamiids</taxon>
        <taxon>Solanales</taxon>
        <taxon>Solanaceae</taxon>
        <taxon>Solanoideae</taxon>
        <taxon>Datureae</taxon>
        <taxon>Datura</taxon>
    </lineage>
</organism>
<comment type="caution">
    <text evidence="1">The sequence shown here is derived from an EMBL/GenBank/DDBJ whole genome shotgun (WGS) entry which is preliminary data.</text>
</comment>
<evidence type="ECO:0000313" key="2">
    <source>
        <dbReference type="Proteomes" id="UP000823775"/>
    </source>
</evidence>
<reference evidence="1 2" key="1">
    <citation type="journal article" date="2021" name="BMC Genomics">
        <title>Datura genome reveals duplications of psychoactive alkaloid biosynthetic genes and high mutation rate following tissue culture.</title>
        <authorList>
            <person name="Rajewski A."/>
            <person name="Carter-House D."/>
            <person name="Stajich J."/>
            <person name="Litt A."/>
        </authorList>
    </citation>
    <scope>NUCLEOTIDE SEQUENCE [LARGE SCALE GENOMIC DNA]</scope>
    <source>
        <strain evidence="1">AR-01</strain>
    </source>
</reference>
<gene>
    <name evidence="1" type="ORF">HAX54_019934</name>
</gene>
<name>A0ABS8UR93_DATST</name>
<accession>A0ABS8UR93</accession>
<keyword evidence="2" id="KW-1185">Reference proteome</keyword>
<protein>
    <submittedName>
        <fullName evidence="1">Uncharacterized protein</fullName>
    </submittedName>
</protein>
<dbReference type="Proteomes" id="UP000823775">
    <property type="component" value="Unassembled WGS sequence"/>
</dbReference>
<sequence>MRSQGTISAARCTTWSLVSAARCEMRGHLSALGFLIWGHISAWRSATWKDYFELKIYQNSWVKPDPWTPYISKGNKRSRTGKSSQAQVDTSINMEPTGRFGLCWIIEDEDKKCFKEPSLTKELFVAPVSELQSTCISTTLRHELRVVELAVSKGLRVSE</sequence>